<name>A0ACB8B1C9_9AGAM</name>
<gene>
    <name evidence="1" type="ORF">BV22DRAFT_1133907</name>
</gene>
<protein>
    <submittedName>
        <fullName evidence="1">Uncharacterized protein</fullName>
    </submittedName>
</protein>
<proteinExistence type="predicted"/>
<sequence length="59" mass="6409">MLSVSIYVNERLEEVKDKGVKERSARDDAPASADASSTHEDAMYTIMALNPALAGQILE</sequence>
<keyword evidence="2" id="KW-1185">Reference proteome</keyword>
<reference evidence="1" key="1">
    <citation type="journal article" date="2021" name="New Phytol.">
        <title>Evolutionary innovations through gain and loss of genes in the ectomycorrhizal Boletales.</title>
        <authorList>
            <person name="Wu G."/>
            <person name="Miyauchi S."/>
            <person name="Morin E."/>
            <person name="Kuo A."/>
            <person name="Drula E."/>
            <person name="Varga T."/>
            <person name="Kohler A."/>
            <person name="Feng B."/>
            <person name="Cao Y."/>
            <person name="Lipzen A."/>
            <person name="Daum C."/>
            <person name="Hundley H."/>
            <person name="Pangilinan J."/>
            <person name="Johnson J."/>
            <person name="Barry K."/>
            <person name="LaButti K."/>
            <person name="Ng V."/>
            <person name="Ahrendt S."/>
            <person name="Min B."/>
            <person name="Choi I.G."/>
            <person name="Park H."/>
            <person name="Plett J.M."/>
            <person name="Magnuson J."/>
            <person name="Spatafora J.W."/>
            <person name="Nagy L.G."/>
            <person name="Henrissat B."/>
            <person name="Grigoriev I.V."/>
            <person name="Yang Z.L."/>
            <person name="Xu J."/>
            <person name="Martin F.M."/>
        </authorList>
    </citation>
    <scope>NUCLEOTIDE SEQUENCE</scope>
    <source>
        <strain evidence="1">KUC20120723A-06</strain>
    </source>
</reference>
<dbReference type="Proteomes" id="UP000790709">
    <property type="component" value="Unassembled WGS sequence"/>
</dbReference>
<comment type="caution">
    <text evidence="1">The sequence shown here is derived from an EMBL/GenBank/DDBJ whole genome shotgun (WGS) entry which is preliminary data.</text>
</comment>
<organism evidence="1 2">
    <name type="scientific">Leucogyrophana mollusca</name>
    <dbReference type="NCBI Taxonomy" id="85980"/>
    <lineage>
        <taxon>Eukaryota</taxon>
        <taxon>Fungi</taxon>
        <taxon>Dikarya</taxon>
        <taxon>Basidiomycota</taxon>
        <taxon>Agaricomycotina</taxon>
        <taxon>Agaricomycetes</taxon>
        <taxon>Agaricomycetidae</taxon>
        <taxon>Boletales</taxon>
        <taxon>Boletales incertae sedis</taxon>
        <taxon>Leucogyrophana</taxon>
    </lineage>
</organism>
<accession>A0ACB8B1C9</accession>
<evidence type="ECO:0000313" key="2">
    <source>
        <dbReference type="Proteomes" id="UP000790709"/>
    </source>
</evidence>
<evidence type="ECO:0000313" key="1">
    <source>
        <dbReference type="EMBL" id="KAH7919334.1"/>
    </source>
</evidence>
<dbReference type="EMBL" id="MU266670">
    <property type="protein sequence ID" value="KAH7919334.1"/>
    <property type="molecule type" value="Genomic_DNA"/>
</dbReference>